<dbReference type="PROSITE" id="PS50056">
    <property type="entry name" value="TYR_PHOSPHATASE_2"/>
    <property type="match status" value="1"/>
</dbReference>
<keyword evidence="3" id="KW-1185">Reference proteome</keyword>
<dbReference type="InterPro" id="IPR029021">
    <property type="entry name" value="Prot-tyrosine_phosphatase-like"/>
</dbReference>
<feature type="domain" description="Tyrosine specific protein phosphatases" evidence="1">
    <location>
        <begin position="69"/>
        <end position="126"/>
    </location>
</feature>
<dbReference type="InterPro" id="IPR000387">
    <property type="entry name" value="Tyr_Pase_dom"/>
</dbReference>
<dbReference type="RefSeq" id="WP_183398255.1">
    <property type="nucleotide sequence ID" value="NZ_JACIDS010000002.1"/>
</dbReference>
<evidence type="ECO:0000313" key="2">
    <source>
        <dbReference type="EMBL" id="MBB3930614.1"/>
    </source>
</evidence>
<evidence type="ECO:0000313" key="3">
    <source>
        <dbReference type="Proteomes" id="UP000553963"/>
    </source>
</evidence>
<evidence type="ECO:0000259" key="1">
    <source>
        <dbReference type="PROSITE" id="PS50056"/>
    </source>
</evidence>
<gene>
    <name evidence="2" type="ORF">GGR25_001653</name>
</gene>
<proteinExistence type="predicted"/>
<dbReference type="SUPFAM" id="SSF52799">
    <property type="entry name" value="(Phosphotyrosine protein) phosphatases II"/>
    <property type="match status" value="1"/>
</dbReference>
<comment type="caution">
    <text evidence="2">The sequence shown here is derived from an EMBL/GenBank/DDBJ whole genome shotgun (WGS) entry which is preliminary data.</text>
</comment>
<dbReference type="GO" id="GO:0004725">
    <property type="term" value="F:protein tyrosine phosphatase activity"/>
    <property type="evidence" value="ECO:0007669"/>
    <property type="project" value="InterPro"/>
</dbReference>
<dbReference type="Proteomes" id="UP000553963">
    <property type="component" value="Unassembled WGS sequence"/>
</dbReference>
<accession>A0A840AMU9</accession>
<organism evidence="2 3">
    <name type="scientific">Kaistia hirudinis</name>
    <dbReference type="NCBI Taxonomy" id="1293440"/>
    <lineage>
        <taxon>Bacteria</taxon>
        <taxon>Pseudomonadati</taxon>
        <taxon>Pseudomonadota</taxon>
        <taxon>Alphaproteobacteria</taxon>
        <taxon>Hyphomicrobiales</taxon>
        <taxon>Kaistiaceae</taxon>
        <taxon>Kaistia</taxon>
    </lineage>
</organism>
<dbReference type="AlphaFoldDB" id="A0A840AMU9"/>
<dbReference type="EMBL" id="JACIDS010000002">
    <property type="protein sequence ID" value="MBB3930614.1"/>
    <property type="molecule type" value="Genomic_DNA"/>
</dbReference>
<dbReference type="Gene3D" id="3.90.190.10">
    <property type="entry name" value="Protein tyrosine phosphatase superfamily"/>
    <property type="match status" value="1"/>
</dbReference>
<protein>
    <recommendedName>
        <fullName evidence="1">Tyrosine specific protein phosphatases domain-containing protein</fullName>
    </recommendedName>
</protein>
<dbReference type="InterPro" id="IPR016130">
    <property type="entry name" value="Tyr_Pase_AS"/>
</dbReference>
<dbReference type="Pfam" id="PF00102">
    <property type="entry name" value="Y_phosphatase"/>
    <property type="match status" value="1"/>
</dbReference>
<reference evidence="2 3" key="1">
    <citation type="submission" date="2020-08" db="EMBL/GenBank/DDBJ databases">
        <title>Genomic Encyclopedia of Type Strains, Phase IV (KMG-IV): sequencing the most valuable type-strain genomes for metagenomic binning, comparative biology and taxonomic classification.</title>
        <authorList>
            <person name="Goeker M."/>
        </authorList>
    </citation>
    <scope>NUCLEOTIDE SEQUENCE [LARGE SCALE GENOMIC DNA]</scope>
    <source>
        <strain evidence="2 3">DSM 25966</strain>
    </source>
</reference>
<dbReference type="PROSITE" id="PS00383">
    <property type="entry name" value="TYR_PHOSPHATASE_1"/>
    <property type="match status" value="1"/>
</dbReference>
<dbReference type="InterPro" id="IPR000242">
    <property type="entry name" value="PTP_cat"/>
</dbReference>
<name>A0A840AMU9_9HYPH</name>
<sequence>MPRVHVCSLQRIGPTVAQTGASHLVTLINVGTPVERPGSIPEDRHLFLGFNDILEPTEGMIAPAEEHVLALLDFVERWKADKPIVVHCFAGISRSTAAAFITVCALRPERDEADIAARIRASSPSATPNLRLIGFADEILGRRGRMVRAVEAIGRGRDAFEGHPFALDLDERSPAAP</sequence>